<reference evidence="2" key="1">
    <citation type="journal article" date="2021" name="ISME J.">
        <title>Evolutionary origin and ecological implication of a unique nif island in free-living Bradyrhizobium lineages.</title>
        <authorList>
            <person name="Tao J."/>
        </authorList>
    </citation>
    <scope>NUCLEOTIDE SEQUENCE [LARGE SCALE GENOMIC DNA]</scope>
    <source>
        <strain evidence="2">SZCCT0434</strain>
    </source>
</reference>
<protein>
    <submittedName>
        <fullName evidence="1">Uncharacterized protein</fullName>
    </submittedName>
</protein>
<proteinExistence type="predicted"/>
<evidence type="ECO:0000313" key="2">
    <source>
        <dbReference type="Proteomes" id="UP001315278"/>
    </source>
</evidence>
<sequence>MADTIAGNFSIGEFVSFTYFEEGDPPNAAVFVFKDIAGKTLVLTTALTVASEMRALLGKAFSQMEDADHAIATQTSSERIEYYSAAPSPDNPDEVVIVIEGERSDPIHGRMKKADARSLATLLSSAADRGQKPN</sequence>
<dbReference type="EMBL" id="JAFCJH010000107">
    <property type="protein sequence ID" value="MBR0801769.1"/>
    <property type="molecule type" value="Genomic_DNA"/>
</dbReference>
<comment type="caution">
    <text evidence="1">The sequence shown here is derived from an EMBL/GenBank/DDBJ whole genome shotgun (WGS) entry which is preliminary data.</text>
</comment>
<organism evidence="1 2">
    <name type="scientific">Bradyrhizobium jicamae</name>
    <dbReference type="NCBI Taxonomy" id="280332"/>
    <lineage>
        <taxon>Bacteria</taxon>
        <taxon>Pseudomonadati</taxon>
        <taxon>Pseudomonadota</taxon>
        <taxon>Alphaproteobacteria</taxon>
        <taxon>Hyphomicrobiales</taxon>
        <taxon>Nitrobacteraceae</taxon>
        <taxon>Bradyrhizobium</taxon>
    </lineage>
</organism>
<dbReference type="RefSeq" id="WP_212495684.1">
    <property type="nucleotide sequence ID" value="NZ_JAFCJH010000107.1"/>
</dbReference>
<evidence type="ECO:0000313" key="1">
    <source>
        <dbReference type="EMBL" id="MBR0801769.1"/>
    </source>
</evidence>
<keyword evidence="2" id="KW-1185">Reference proteome</keyword>
<accession>A0ABS5FY57</accession>
<name>A0ABS5FY57_9BRAD</name>
<gene>
    <name evidence="1" type="ORF">JQ615_41250</name>
</gene>
<dbReference type="Proteomes" id="UP001315278">
    <property type="component" value="Unassembled WGS sequence"/>
</dbReference>